<reference evidence="1" key="1">
    <citation type="journal article" date="2022" name="bioRxiv">
        <title>Sequencing and chromosome-scale assembly of the giantPleurodeles waltlgenome.</title>
        <authorList>
            <person name="Brown T."/>
            <person name="Elewa A."/>
            <person name="Iarovenko S."/>
            <person name="Subramanian E."/>
            <person name="Araus A.J."/>
            <person name="Petzold A."/>
            <person name="Susuki M."/>
            <person name="Suzuki K.-i.T."/>
            <person name="Hayashi T."/>
            <person name="Toyoda A."/>
            <person name="Oliveira C."/>
            <person name="Osipova E."/>
            <person name="Leigh N.D."/>
            <person name="Simon A."/>
            <person name="Yun M.H."/>
        </authorList>
    </citation>
    <scope>NUCLEOTIDE SEQUENCE</scope>
    <source>
        <strain evidence="1">20211129_DDA</strain>
        <tissue evidence="1">Liver</tissue>
    </source>
</reference>
<sequence>MPVEVKLSLPVCRGPGAALQKTRQEACGSRWSAGRTRHRHGKILASRVARDNGRWGYPIVVPGPTGPSERLESAINGKQRHVRSLAHAKRLLGLPDESLDQGSQPTTSED</sequence>
<gene>
    <name evidence="1" type="ORF">NDU88_006648</name>
</gene>
<organism evidence="1 2">
    <name type="scientific">Pleurodeles waltl</name>
    <name type="common">Iberian ribbed newt</name>
    <dbReference type="NCBI Taxonomy" id="8319"/>
    <lineage>
        <taxon>Eukaryota</taxon>
        <taxon>Metazoa</taxon>
        <taxon>Chordata</taxon>
        <taxon>Craniata</taxon>
        <taxon>Vertebrata</taxon>
        <taxon>Euteleostomi</taxon>
        <taxon>Amphibia</taxon>
        <taxon>Batrachia</taxon>
        <taxon>Caudata</taxon>
        <taxon>Salamandroidea</taxon>
        <taxon>Salamandridae</taxon>
        <taxon>Pleurodelinae</taxon>
        <taxon>Pleurodeles</taxon>
    </lineage>
</organism>
<dbReference type="AlphaFoldDB" id="A0AAV7RSQ2"/>
<proteinExistence type="predicted"/>
<dbReference type="Proteomes" id="UP001066276">
    <property type="component" value="Chromosome 5"/>
</dbReference>
<dbReference type="EMBL" id="JANPWB010000009">
    <property type="protein sequence ID" value="KAJ1153890.1"/>
    <property type="molecule type" value="Genomic_DNA"/>
</dbReference>
<evidence type="ECO:0000313" key="1">
    <source>
        <dbReference type="EMBL" id="KAJ1153890.1"/>
    </source>
</evidence>
<protein>
    <submittedName>
        <fullName evidence="1">Uncharacterized protein</fullName>
    </submittedName>
</protein>
<accession>A0AAV7RSQ2</accession>
<name>A0AAV7RSQ2_PLEWA</name>
<keyword evidence="2" id="KW-1185">Reference proteome</keyword>
<comment type="caution">
    <text evidence="1">The sequence shown here is derived from an EMBL/GenBank/DDBJ whole genome shotgun (WGS) entry which is preliminary data.</text>
</comment>
<evidence type="ECO:0000313" key="2">
    <source>
        <dbReference type="Proteomes" id="UP001066276"/>
    </source>
</evidence>